<dbReference type="CDD" id="cd03187">
    <property type="entry name" value="GST_C_Phi"/>
    <property type="match status" value="1"/>
</dbReference>
<dbReference type="GO" id="GO:0043295">
    <property type="term" value="F:glutathione binding"/>
    <property type="evidence" value="ECO:0007669"/>
    <property type="project" value="TreeGrafter"/>
</dbReference>
<proteinExistence type="inferred from homology"/>
<comment type="catalytic activity">
    <reaction evidence="7">
        <text>RX + glutathione = an S-substituted glutathione + a halide anion + H(+)</text>
        <dbReference type="Rhea" id="RHEA:16437"/>
        <dbReference type="ChEBI" id="CHEBI:15378"/>
        <dbReference type="ChEBI" id="CHEBI:16042"/>
        <dbReference type="ChEBI" id="CHEBI:17792"/>
        <dbReference type="ChEBI" id="CHEBI:57925"/>
        <dbReference type="ChEBI" id="CHEBI:90779"/>
        <dbReference type="EC" id="2.5.1.18"/>
    </reaction>
</comment>
<dbReference type="AlphaFoldDB" id="A0A2N9E153"/>
<evidence type="ECO:0000256" key="6">
    <source>
        <dbReference type="ARBA" id="ARBA00022679"/>
    </source>
</evidence>
<dbReference type="Gene3D" id="1.20.1050.10">
    <property type="match status" value="2"/>
</dbReference>
<dbReference type="GO" id="GO:0004364">
    <property type="term" value="F:glutathione transferase activity"/>
    <property type="evidence" value="ECO:0007669"/>
    <property type="project" value="UniProtKB-EC"/>
</dbReference>
<dbReference type="EC" id="2.5.1.18" evidence="3"/>
<evidence type="ECO:0000256" key="2">
    <source>
        <dbReference type="ARBA" id="ARBA00010128"/>
    </source>
</evidence>
<evidence type="ECO:0000256" key="1">
    <source>
        <dbReference type="ARBA" id="ARBA00004514"/>
    </source>
</evidence>
<dbReference type="PROSITE" id="PS50405">
    <property type="entry name" value="GST_CTER"/>
    <property type="match status" value="2"/>
</dbReference>
<dbReference type="InterPro" id="IPR036249">
    <property type="entry name" value="Thioredoxin-like_sf"/>
</dbReference>
<dbReference type="SUPFAM" id="SSF47616">
    <property type="entry name" value="GST C-terminal domain-like"/>
    <property type="match status" value="2"/>
</dbReference>
<dbReference type="Pfam" id="PF00043">
    <property type="entry name" value="GST_C"/>
    <property type="match status" value="2"/>
</dbReference>
<feature type="domain" description="GST C-terminal" evidence="9">
    <location>
        <begin position="74"/>
        <end position="204"/>
    </location>
</feature>
<dbReference type="GO" id="GO:0009407">
    <property type="term" value="P:toxin catabolic process"/>
    <property type="evidence" value="ECO:0007669"/>
    <property type="project" value="UniProtKB-ARBA"/>
</dbReference>
<dbReference type="SUPFAM" id="SSF52833">
    <property type="entry name" value="Thioredoxin-like"/>
    <property type="match status" value="1"/>
</dbReference>
<feature type="domain" description="GST N-terminal" evidence="8">
    <location>
        <begin position="2"/>
        <end position="96"/>
    </location>
</feature>
<dbReference type="GO" id="GO:0006749">
    <property type="term" value="P:glutathione metabolic process"/>
    <property type="evidence" value="ECO:0007669"/>
    <property type="project" value="TreeGrafter"/>
</dbReference>
<keyword evidence="5" id="KW-0216">Detoxification</keyword>
<dbReference type="InterPro" id="IPR036282">
    <property type="entry name" value="Glutathione-S-Trfase_C_sf"/>
</dbReference>
<evidence type="ECO:0000313" key="10">
    <source>
        <dbReference type="EMBL" id="SPC72307.1"/>
    </source>
</evidence>
<dbReference type="FunFam" id="3.40.30.10:FF:000016">
    <property type="entry name" value="Glutathione S-transferase F2"/>
    <property type="match status" value="1"/>
</dbReference>
<name>A0A2N9E153_FAGSY</name>
<dbReference type="InterPro" id="IPR010987">
    <property type="entry name" value="Glutathione-S-Trfase_C-like"/>
</dbReference>
<dbReference type="EMBL" id="OIVN01000002">
    <property type="protein sequence ID" value="SPC72307.1"/>
    <property type="molecule type" value="Genomic_DNA"/>
</dbReference>
<comment type="subcellular location">
    <subcellularLocation>
        <location evidence="1">Cytoplasm</location>
        <location evidence="1">Cytosol</location>
    </subcellularLocation>
</comment>
<dbReference type="InterPro" id="IPR004046">
    <property type="entry name" value="GST_C"/>
</dbReference>
<comment type="similarity">
    <text evidence="2">Belongs to the GST superfamily. Phi family.</text>
</comment>
<evidence type="ECO:0000256" key="5">
    <source>
        <dbReference type="ARBA" id="ARBA00022575"/>
    </source>
</evidence>
<evidence type="ECO:0000256" key="4">
    <source>
        <dbReference type="ARBA" id="ARBA00022490"/>
    </source>
</evidence>
<evidence type="ECO:0000259" key="8">
    <source>
        <dbReference type="PROSITE" id="PS50404"/>
    </source>
</evidence>
<reference evidence="10" key="1">
    <citation type="submission" date="2018-02" db="EMBL/GenBank/DDBJ databases">
        <authorList>
            <person name="Cohen D.B."/>
            <person name="Kent A.D."/>
        </authorList>
    </citation>
    <scope>NUCLEOTIDE SEQUENCE</scope>
</reference>
<dbReference type="Gene3D" id="3.40.30.10">
    <property type="entry name" value="Glutaredoxin"/>
    <property type="match status" value="1"/>
</dbReference>
<evidence type="ECO:0000256" key="7">
    <source>
        <dbReference type="ARBA" id="ARBA00047960"/>
    </source>
</evidence>
<dbReference type="PANTHER" id="PTHR43900">
    <property type="entry name" value="GLUTATHIONE S-TRANSFERASE RHO"/>
    <property type="match status" value="1"/>
</dbReference>
<organism evidence="10">
    <name type="scientific">Fagus sylvatica</name>
    <name type="common">Beechnut</name>
    <dbReference type="NCBI Taxonomy" id="28930"/>
    <lineage>
        <taxon>Eukaryota</taxon>
        <taxon>Viridiplantae</taxon>
        <taxon>Streptophyta</taxon>
        <taxon>Embryophyta</taxon>
        <taxon>Tracheophyta</taxon>
        <taxon>Spermatophyta</taxon>
        <taxon>Magnoliopsida</taxon>
        <taxon>eudicotyledons</taxon>
        <taxon>Gunneridae</taxon>
        <taxon>Pentapetalae</taxon>
        <taxon>rosids</taxon>
        <taxon>fabids</taxon>
        <taxon>Fagales</taxon>
        <taxon>Fagaceae</taxon>
        <taxon>Fagus</taxon>
    </lineage>
</organism>
<dbReference type="FunFam" id="1.20.1050.10:FF:000004">
    <property type="entry name" value="Glutathione S-transferase F2"/>
    <property type="match status" value="1"/>
</dbReference>
<evidence type="ECO:0000256" key="3">
    <source>
        <dbReference type="ARBA" id="ARBA00012452"/>
    </source>
</evidence>
<protein>
    <recommendedName>
        <fullName evidence="3">glutathione transferase</fullName>
        <ecNumber evidence="3">2.5.1.18</ecNumber>
    </recommendedName>
</protein>
<dbReference type="InterPro" id="IPR004045">
    <property type="entry name" value="Glutathione_S-Trfase_N"/>
</dbReference>
<feature type="domain" description="GST C-terminal" evidence="9">
    <location>
        <begin position="200"/>
        <end position="270"/>
    </location>
</feature>
<sequence>MAAIKVHGNLISTATNRVLATLYEKELEFEFVLVDTRGGEHKKEPFLSLHPFGQIPAFEDGDLKLFGNPADMPRLKKMAIILVWMETEAQKWDPAASKLAWELGIKPLLGMGTDTTNVEENEAKLAKVLDVYEKRLAQSKYLGGDYFTLADLHHLPSLQYLLGTQTKKLIDSRPHVREWAADITARPAWLKSKLSSTKYLAGDFFSLADLNHFPYTHYFMQSPWASVVNDRPHVKAWWEDISSRPAFKKVAEGRGHDFWLIKRNETFKGT</sequence>
<dbReference type="Pfam" id="PF02798">
    <property type="entry name" value="GST_N"/>
    <property type="match status" value="1"/>
</dbReference>
<accession>A0A2N9E153</accession>
<dbReference type="GO" id="GO:0005829">
    <property type="term" value="C:cytosol"/>
    <property type="evidence" value="ECO:0007669"/>
    <property type="project" value="UniProtKB-SubCell"/>
</dbReference>
<dbReference type="PROSITE" id="PS50404">
    <property type="entry name" value="GST_NTER"/>
    <property type="match status" value="1"/>
</dbReference>
<dbReference type="PANTHER" id="PTHR43900:SF47">
    <property type="entry name" value="GLUTATHIONE S-TRANSFERASE F6-RELATED"/>
    <property type="match status" value="1"/>
</dbReference>
<gene>
    <name evidence="10" type="ORF">FSB_LOCUS189</name>
</gene>
<keyword evidence="6" id="KW-0808">Transferase</keyword>
<keyword evidence="4" id="KW-0963">Cytoplasm</keyword>
<evidence type="ECO:0000259" key="9">
    <source>
        <dbReference type="PROSITE" id="PS50405"/>
    </source>
</evidence>
<dbReference type="InterPro" id="IPR034347">
    <property type="entry name" value="GST_Phi_C"/>
</dbReference>